<proteinExistence type="predicted"/>
<name>A0A1I4MQG6_9FIRM</name>
<dbReference type="Pfam" id="PF13289">
    <property type="entry name" value="SIR2_2"/>
    <property type="match status" value="1"/>
</dbReference>
<dbReference type="EMBL" id="FOTI01000057">
    <property type="protein sequence ID" value="SFM05286.1"/>
    <property type="molecule type" value="Genomic_DNA"/>
</dbReference>
<evidence type="ECO:0000313" key="2">
    <source>
        <dbReference type="Proteomes" id="UP000199006"/>
    </source>
</evidence>
<accession>A0A1I4MQG6</accession>
<dbReference type="OrthoDB" id="9808492at2"/>
<gene>
    <name evidence="1" type="ORF">SAMN02983006_02677</name>
</gene>
<dbReference type="AlphaFoldDB" id="A0A1I4MQG6"/>
<keyword evidence="2" id="KW-1185">Reference proteome</keyword>
<dbReference type="RefSeq" id="WP_089862667.1">
    <property type="nucleotide sequence ID" value="NZ_FOTI01000057.1"/>
</dbReference>
<protein>
    <submittedName>
        <fullName evidence="1">SIR2-like domain-containing protein</fullName>
    </submittedName>
</protein>
<evidence type="ECO:0000313" key="1">
    <source>
        <dbReference type="EMBL" id="SFM05286.1"/>
    </source>
</evidence>
<reference evidence="1 2" key="1">
    <citation type="submission" date="2016-10" db="EMBL/GenBank/DDBJ databases">
        <authorList>
            <person name="de Groot N.N."/>
        </authorList>
    </citation>
    <scope>NUCLEOTIDE SEQUENCE [LARGE SCALE GENOMIC DNA]</scope>
    <source>
        <strain evidence="1 2">ATCC 51327</strain>
    </source>
</reference>
<organism evidence="1 2">
    <name type="scientific">Halanaerobium salsuginis</name>
    <dbReference type="NCBI Taxonomy" id="29563"/>
    <lineage>
        <taxon>Bacteria</taxon>
        <taxon>Bacillati</taxon>
        <taxon>Bacillota</taxon>
        <taxon>Clostridia</taxon>
        <taxon>Halanaerobiales</taxon>
        <taxon>Halanaerobiaceae</taxon>
        <taxon>Halanaerobium</taxon>
    </lineage>
</organism>
<sequence length="419" mass="48617">MSKLIYDPSEYIKGLQQILVSDKKKIVFLFGAGTSVAKKNKISINIPAVAKMTEIVEKELFKKDKYKSAIEEIKSEIGQDNFNIETFLTNIVQKNQIICTGNLNGLNKGELCSLIEETKEQIRKIVSKHKEIFENDGIDNLIHVDFAEWIKRADRKQAIELFTTNYDYFFELGMEEKNIPYYDGFTGSYNPFFHSESVEDLCYLPKQTKLWKIHGSLGWHYNEKNKKVLRTYSDGDDIMIYPSILKYINSKKQPYAALMDRLTNILKQPDTVLITCGYSFNDEHINERIFTALQSNTAAHVYALYYDINWKDGEKIYTLTEDSDIVKLIKTNRKISIYGCRNAVIGCQYGKWKLKRKPDKVDAENINLYFDTEYASKENPINDEKKENDSLSGEGELILPDFTKFVAFLQSMILHDDRR</sequence>
<dbReference type="STRING" id="29563.SAMN02983006_02677"/>
<dbReference type="Proteomes" id="UP000199006">
    <property type="component" value="Unassembled WGS sequence"/>
</dbReference>